<proteinExistence type="predicted"/>
<dbReference type="InterPro" id="IPR013762">
    <property type="entry name" value="Integrase-like_cat_sf"/>
</dbReference>
<dbReference type="GO" id="GO:0015074">
    <property type="term" value="P:DNA integration"/>
    <property type="evidence" value="ECO:0007669"/>
    <property type="project" value="InterPro"/>
</dbReference>
<dbReference type="AlphaFoldDB" id="A0A0A9Y2V8"/>
<dbReference type="SUPFAM" id="SSF56349">
    <property type="entry name" value="DNA breaking-rejoining enzymes"/>
    <property type="match status" value="1"/>
</dbReference>
<sequence length="105" mass="11301">QRCGKIPIPQLFISSRGSVKAASCAVIRKWISSALAAAGINAPPGSFRSAVNLNLANTNTPLDDILSRANWRSSGTFLKHYYRPVEKPLDLSDDNPTVSSFTPSV</sequence>
<gene>
    <name evidence="2" type="primary">leuD2</name>
    <name evidence="2" type="ORF">CM83_102705</name>
</gene>
<dbReference type="GO" id="GO:0003677">
    <property type="term" value="F:DNA binding"/>
    <property type="evidence" value="ECO:0007669"/>
    <property type="project" value="InterPro"/>
</dbReference>
<evidence type="ECO:0000256" key="1">
    <source>
        <dbReference type="ARBA" id="ARBA00023172"/>
    </source>
</evidence>
<accession>A0A0A9Y2V8</accession>
<organism evidence="2">
    <name type="scientific">Lygus hesperus</name>
    <name type="common">Western plant bug</name>
    <dbReference type="NCBI Taxonomy" id="30085"/>
    <lineage>
        <taxon>Eukaryota</taxon>
        <taxon>Metazoa</taxon>
        <taxon>Ecdysozoa</taxon>
        <taxon>Arthropoda</taxon>
        <taxon>Hexapoda</taxon>
        <taxon>Insecta</taxon>
        <taxon>Pterygota</taxon>
        <taxon>Neoptera</taxon>
        <taxon>Paraneoptera</taxon>
        <taxon>Hemiptera</taxon>
        <taxon>Heteroptera</taxon>
        <taxon>Panheteroptera</taxon>
        <taxon>Cimicomorpha</taxon>
        <taxon>Miridae</taxon>
        <taxon>Mirini</taxon>
        <taxon>Lygus</taxon>
    </lineage>
</organism>
<evidence type="ECO:0000313" key="2">
    <source>
        <dbReference type="EMBL" id="JAG25448.1"/>
    </source>
</evidence>
<reference evidence="2" key="1">
    <citation type="journal article" date="2014" name="PLoS ONE">
        <title>Transcriptome-Based Identification of ABC Transporters in the Western Tarnished Plant Bug Lygus hesperus.</title>
        <authorList>
            <person name="Hull J.J."/>
            <person name="Chaney K."/>
            <person name="Geib S.M."/>
            <person name="Fabrick J.A."/>
            <person name="Brent C.S."/>
            <person name="Walsh D."/>
            <person name="Lavine L.C."/>
        </authorList>
    </citation>
    <scope>NUCLEOTIDE SEQUENCE</scope>
</reference>
<dbReference type="EMBL" id="GBHO01018156">
    <property type="protein sequence ID" value="JAG25448.1"/>
    <property type="molecule type" value="Transcribed_RNA"/>
</dbReference>
<feature type="non-terminal residue" evidence="2">
    <location>
        <position position="1"/>
    </location>
</feature>
<name>A0A0A9Y2V8_LYGHE</name>
<protein>
    <submittedName>
        <fullName evidence="2">3-isopropylmalate dehydratase small subunit 2</fullName>
    </submittedName>
</protein>
<dbReference type="InterPro" id="IPR011010">
    <property type="entry name" value="DNA_brk_join_enz"/>
</dbReference>
<dbReference type="Gene3D" id="1.10.443.10">
    <property type="entry name" value="Intergrase catalytic core"/>
    <property type="match status" value="1"/>
</dbReference>
<reference evidence="2" key="2">
    <citation type="submission" date="2014-07" db="EMBL/GenBank/DDBJ databases">
        <authorList>
            <person name="Hull J."/>
        </authorList>
    </citation>
    <scope>NUCLEOTIDE SEQUENCE</scope>
</reference>
<keyword evidence="1" id="KW-0233">DNA recombination</keyword>
<dbReference type="GO" id="GO:0006310">
    <property type="term" value="P:DNA recombination"/>
    <property type="evidence" value="ECO:0007669"/>
    <property type="project" value="UniProtKB-KW"/>
</dbReference>